<comment type="caution">
    <text evidence="2">The sequence shown here is derived from an EMBL/GenBank/DDBJ whole genome shotgun (WGS) entry which is preliminary data.</text>
</comment>
<accession>A0ABR1UT22</accession>
<keyword evidence="3" id="KW-1185">Reference proteome</keyword>
<dbReference type="RefSeq" id="XP_066660683.1">
    <property type="nucleotide sequence ID" value="XM_066818495.1"/>
</dbReference>
<evidence type="ECO:0008006" key="4">
    <source>
        <dbReference type="Google" id="ProtNLM"/>
    </source>
</evidence>
<feature type="compositionally biased region" description="Low complexity" evidence="1">
    <location>
        <begin position="398"/>
        <end position="413"/>
    </location>
</feature>
<feature type="region of interest" description="Disordered" evidence="1">
    <location>
        <begin position="351"/>
        <end position="413"/>
    </location>
</feature>
<name>A0ABR1UT22_9PEZI</name>
<feature type="compositionally biased region" description="Low complexity" evidence="1">
    <location>
        <begin position="17"/>
        <end position="26"/>
    </location>
</feature>
<feature type="region of interest" description="Disordered" evidence="1">
    <location>
        <begin position="1"/>
        <end position="31"/>
    </location>
</feature>
<evidence type="ECO:0000313" key="3">
    <source>
        <dbReference type="Proteomes" id="UP001433268"/>
    </source>
</evidence>
<protein>
    <recommendedName>
        <fullName evidence="4">BTB domain-containing protein</fullName>
    </recommendedName>
</protein>
<evidence type="ECO:0000313" key="2">
    <source>
        <dbReference type="EMBL" id="KAK8062084.1"/>
    </source>
</evidence>
<dbReference type="Proteomes" id="UP001433268">
    <property type="component" value="Unassembled WGS sequence"/>
</dbReference>
<dbReference type="EMBL" id="JAQQWN010000010">
    <property type="protein sequence ID" value="KAK8062084.1"/>
    <property type="molecule type" value="Genomic_DNA"/>
</dbReference>
<gene>
    <name evidence="2" type="ORF">PG997_014181</name>
</gene>
<evidence type="ECO:0000256" key="1">
    <source>
        <dbReference type="SAM" id="MobiDB-lite"/>
    </source>
</evidence>
<reference evidence="2 3" key="1">
    <citation type="submission" date="2023-01" db="EMBL/GenBank/DDBJ databases">
        <title>Analysis of 21 Apiospora genomes using comparative genomics revels a genus with tremendous synthesis potential of carbohydrate active enzymes and secondary metabolites.</title>
        <authorList>
            <person name="Sorensen T."/>
        </authorList>
    </citation>
    <scope>NUCLEOTIDE SEQUENCE [LARGE SCALE GENOMIC DNA]</scope>
    <source>
        <strain evidence="2 3">CBS 114990</strain>
    </source>
</reference>
<sequence length="413" mass="44037">MSTETNTIPQPPKEAEALPLPESPEATDNTPVVTKDTVIVFHDAADVTLNVKGSFGAVEYKVSGMNLATASDVLRAIIFGKDGKNSVTDGIVDLDIGEVELSALETLLRIAHFDFAKVPAEVNLEGLCAVTNLTSKFQSTGLIMPWASHWLRPFAQLHKDDSSAAVNHKAAFIAWELGDAKLLRNMVKSLTMTAKVDDDGDLVNAAGTKLEDLVLPAGILDEITAIRTETIEKILAAIEAALETVSAHTGDVKFCKTGVDADKCETMMFGSAVSQLLSAGLFPVPKAAQYKESIASLVSRIEGVVLQHWEGKNYAPHASHSGCNLKFKENTKAAVKGMADPLKEAHIEHLKKQSAASGVNSHIDDHADDDAEEDAPARRTRVTDTISGTGELLERSRSTSPKSAASSNKNSGS</sequence>
<proteinExistence type="predicted"/>
<dbReference type="GeneID" id="92051555"/>
<organism evidence="2 3">
    <name type="scientific">Apiospora hydei</name>
    <dbReference type="NCBI Taxonomy" id="1337664"/>
    <lineage>
        <taxon>Eukaryota</taxon>
        <taxon>Fungi</taxon>
        <taxon>Dikarya</taxon>
        <taxon>Ascomycota</taxon>
        <taxon>Pezizomycotina</taxon>
        <taxon>Sordariomycetes</taxon>
        <taxon>Xylariomycetidae</taxon>
        <taxon>Amphisphaeriales</taxon>
        <taxon>Apiosporaceae</taxon>
        <taxon>Apiospora</taxon>
    </lineage>
</organism>